<protein>
    <submittedName>
        <fullName evidence="1">Uncharacterized protein</fullName>
    </submittedName>
</protein>
<reference evidence="3 6" key="2">
    <citation type="submission" date="2016-08" db="EMBL/GenBank/DDBJ databases">
        <title>Characterization of Isolates of Eisenbergiella tayi Derived from Blood Cultures, Using Whole Genome Sequencing.</title>
        <authorList>
            <person name="Bernier A.-M."/>
            <person name="Burdz T."/>
            <person name="Wiebe D."/>
            <person name="Bernard K."/>
        </authorList>
    </citation>
    <scope>NUCLEOTIDE SEQUENCE [LARGE SCALE GENOMIC DNA]</scope>
    <source>
        <strain evidence="3 6">NML120146</strain>
    </source>
</reference>
<evidence type="ECO:0000313" key="4">
    <source>
        <dbReference type="Proteomes" id="UP000094067"/>
    </source>
</evidence>
<organism evidence="1 4">
    <name type="scientific">Eisenbergiella tayi</name>
    <dbReference type="NCBI Taxonomy" id="1432052"/>
    <lineage>
        <taxon>Bacteria</taxon>
        <taxon>Bacillati</taxon>
        <taxon>Bacillota</taxon>
        <taxon>Clostridia</taxon>
        <taxon>Lachnospirales</taxon>
        <taxon>Lachnospiraceae</taxon>
        <taxon>Eisenbergiella</taxon>
    </lineage>
</organism>
<dbReference type="EMBL" id="MEHA01000004">
    <property type="protein sequence ID" value="ODR53427.1"/>
    <property type="molecule type" value="Genomic_DNA"/>
</dbReference>
<dbReference type="EMBL" id="MCGH01000003">
    <property type="protein sequence ID" value="ODM04539.1"/>
    <property type="molecule type" value="Genomic_DNA"/>
</dbReference>
<dbReference type="Proteomes" id="UP000094869">
    <property type="component" value="Unassembled WGS sequence"/>
</dbReference>
<evidence type="ECO:0000313" key="2">
    <source>
        <dbReference type="EMBL" id="ODR53427.1"/>
    </source>
</evidence>
<dbReference type="AlphaFoldDB" id="A0A1E3A7E5"/>
<evidence type="ECO:0000313" key="1">
    <source>
        <dbReference type="EMBL" id="ODM04539.1"/>
    </source>
</evidence>
<keyword evidence="6" id="KW-1185">Reference proteome</keyword>
<gene>
    <name evidence="2" type="ORF">BEI59_06925</name>
    <name evidence="1" type="ORF">BEI61_05346</name>
    <name evidence="3" type="ORF">BEI63_09250</name>
</gene>
<evidence type="ECO:0000313" key="3">
    <source>
        <dbReference type="EMBL" id="ODR58668.1"/>
    </source>
</evidence>
<reference evidence="2 5" key="3">
    <citation type="submission" date="2016-08" db="EMBL/GenBank/DDBJ databases">
        <authorList>
            <person name="Seilhamer J.J."/>
        </authorList>
    </citation>
    <scope>NUCLEOTIDE SEQUENCE [LARGE SCALE GENOMIC DNA]</scope>
    <source>
        <strain evidence="2 5">NML150140-1</strain>
    </source>
</reference>
<dbReference type="RefSeq" id="WP_069154660.1">
    <property type="nucleotide sequence ID" value="NZ_JAQCZP010000001.1"/>
</dbReference>
<comment type="caution">
    <text evidence="1">The sequence shown here is derived from an EMBL/GenBank/DDBJ whole genome shotgun (WGS) entry which is preliminary data.</text>
</comment>
<dbReference type="Proteomes" id="UP000094271">
    <property type="component" value="Unassembled WGS sequence"/>
</dbReference>
<evidence type="ECO:0000313" key="5">
    <source>
        <dbReference type="Proteomes" id="UP000094271"/>
    </source>
</evidence>
<reference evidence="1 4" key="1">
    <citation type="submission" date="2016-07" db="EMBL/GenBank/DDBJ databases">
        <title>Characterization of isolates of Eisenbergiella tayi derived from blood cultures, using whole genome sequencing.</title>
        <authorList>
            <person name="Burdz T."/>
            <person name="Wiebe D."/>
            <person name="Huynh C."/>
            <person name="Bernard K."/>
        </authorList>
    </citation>
    <scope>NUCLEOTIDE SEQUENCE [LARGE SCALE GENOMIC DNA]</scope>
    <source>
        <strain evidence="1 4">NML 110608</strain>
    </source>
</reference>
<evidence type="ECO:0000313" key="6">
    <source>
        <dbReference type="Proteomes" id="UP000094869"/>
    </source>
</evidence>
<sequence>MNISKDDIQEYLATGGKVIGDFAVRVYGNSINPVGEGAFSDAVEIGISNTIASLYDVNIEDGEIVRGLNKYWGINSEEAEERLLFEKSQLVIRELRHYLKLQGYSSDESTEFIKNNKESVKIRHDKELWKLRDKPERLMKAVQDKK</sequence>
<proteinExistence type="predicted"/>
<dbReference type="Proteomes" id="UP000094067">
    <property type="component" value="Unassembled WGS sequence"/>
</dbReference>
<accession>A0A1E3A7E5</accession>
<name>A0A1E3A7E5_9FIRM</name>
<dbReference type="EMBL" id="MEHD01000019">
    <property type="protein sequence ID" value="ODR58668.1"/>
    <property type="molecule type" value="Genomic_DNA"/>
</dbReference>
<dbReference type="OrthoDB" id="2055393at2"/>